<sequence length="118" mass="13212">MSQEQNQSNDNYDLTYAVVGSVVGTGVGLLSTTSPGKKVIKTVAASQIFRVVSSEFTAHLGNTVTQQVLSRMKNKDTSDKTQEVSDEKYEELKNDYEKMDERLSRIENMLQQLTEQSN</sequence>
<name>A0A2I0QYG1_9BACI</name>
<keyword evidence="1" id="KW-0175">Coiled coil</keyword>
<evidence type="ECO:0000313" key="2">
    <source>
        <dbReference type="EMBL" id="PKR79150.1"/>
    </source>
</evidence>
<gene>
    <name evidence="2" type="ORF">CEY16_05200</name>
</gene>
<organism evidence="2 3">
    <name type="scientific">Halalkalibacillus sediminis</name>
    <dbReference type="NCBI Taxonomy" id="2018042"/>
    <lineage>
        <taxon>Bacteria</taxon>
        <taxon>Bacillati</taxon>
        <taxon>Bacillota</taxon>
        <taxon>Bacilli</taxon>
        <taxon>Bacillales</taxon>
        <taxon>Bacillaceae</taxon>
        <taxon>Halalkalibacillus</taxon>
    </lineage>
</organism>
<keyword evidence="3" id="KW-1185">Reference proteome</keyword>
<evidence type="ECO:0008006" key="4">
    <source>
        <dbReference type="Google" id="ProtNLM"/>
    </source>
</evidence>
<dbReference type="Proteomes" id="UP000243524">
    <property type="component" value="Unassembled WGS sequence"/>
</dbReference>
<reference evidence="2 3" key="1">
    <citation type="submission" date="2017-06" db="EMBL/GenBank/DDBJ databases">
        <title>the draft geome sequence of Illustriluteabacillus marina B3227.</title>
        <authorList>
            <person name="He R.-H."/>
            <person name="Du Z.-J."/>
        </authorList>
    </citation>
    <scope>NUCLEOTIDE SEQUENCE [LARGE SCALE GENOMIC DNA]</scope>
    <source>
        <strain evidence="2 3">B3227</strain>
    </source>
</reference>
<dbReference type="RefSeq" id="WP_101330894.1">
    <property type="nucleotide sequence ID" value="NZ_PJNH01000001.1"/>
</dbReference>
<evidence type="ECO:0000313" key="3">
    <source>
        <dbReference type="Proteomes" id="UP000243524"/>
    </source>
</evidence>
<comment type="caution">
    <text evidence="2">The sequence shown here is derived from an EMBL/GenBank/DDBJ whole genome shotgun (WGS) entry which is preliminary data.</text>
</comment>
<protein>
    <recommendedName>
        <fullName evidence="4">Gas vesicle protein GvpP</fullName>
    </recommendedName>
</protein>
<accession>A0A2I0QYG1</accession>
<dbReference type="AlphaFoldDB" id="A0A2I0QYG1"/>
<evidence type="ECO:0000256" key="1">
    <source>
        <dbReference type="SAM" id="Coils"/>
    </source>
</evidence>
<feature type="coiled-coil region" evidence="1">
    <location>
        <begin position="82"/>
        <end position="116"/>
    </location>
</feature>
<dbReference type="EMBL" id="PJNH01000001">
    <property type="protein sequence ID" value="PKR79150.1"/>
    <property type="molecule type" value="Genomic_DNA"/>
</dbReference>
<proteinExistence type="predicted"/>